<dbReference type="HOGENOM" id="CLU_463843_0_0_1"/>
<proteinExistence type="predicted"/>
<dbReference type="Gene3D" id="3.80.10.10">
    <property type="entry name" value="Ribonuclease Inhibitor"/>
    <property type="match status" value="1"/>
</dbReference>
<dbReference type="AlphaFoldDB" id="A0A067Q068"/>
<dbReference type="SUPFAM" id="SSF52047">
    <property type="entry name" value="RNI-like"/>
    <property type="match status" value="1"/>
</dbReference>
<name>A0A067Q068_9AGAM</name>
<organism evidence="1 2">
    <name type="scientific">Jaapia argillacea MUCL 33604</name>
    <dbReference type="NCBI Taxonomy" id="933084"/>
    <lineage>
        <taxon>Eukaryota</taxon>
        <taxon>Fungi</taxon>
        <taxon>Dikarya</taxon>
        <taxon>Basidiomycota</taxon>
        <taxon>Agaricomycotina</taxon>
        <taxon>Agaricomycetes</taxon>
        <taxon>Agaricomycetidae</taxon>
        <taxon>Jaapiales</taxon>
        <taxon>Jaapiaceae</taxon>
        <taxon>Jaapia</taxon>
    </lineage>
</organism>
<evidence type="ECO:0008006" key="3">
    <source>
        <dbReference type="Google" id="ProtNLM"/>
    </source>
</evidence>
<protein>
    <recommendedName>
        <fullName evidence="3">F-box domain-containing protein</fullName>
    </recommendedName>
</protein>
<dbReference type="EMBL" id="KL197721">
    <property type="protein sequence ID" value="KDQ56902.1"/>
    <property type="molecule type" value="Genomic_DNA"/>
</dbReference>
<reference evidence="2" key="1">
    <citation type="journal article" date="2014" name="Proc. Natl. Acad. Sci. U.S.A.">
        <title>Extensive sampling of basidiomycete genomes demonstrates inadequacy of the white-rot/brown-rot paradigm for wood decay fungi.</title>
        <authorList>
            <person name="Riley R."/>
            <person name="Salamov A.A."/>
            <person name="Brown D.W."/>
            <person name="Nagy L.G."/>
            <person name="Floudas D."/>
            <person name="Held B.W."/>
            <person name="Levasseur A."/>
            <person name="Lombard V."/>
            <person name="Morin E."/>
            <person name="Otillar R."/>
            <person name="Lindquist E.A."/>
            <person name="Sun H."/>
            <person name="LaButti K.M."/>
            <person name="Schmutz J."/>
            <person name="Jabbour D."/>
            <person name="Luo H."/>
            <person name="Baker S.E."/>
            <person name="Pisabarro A.G."/>
            <person name="Walton J.D."/>
            <person name="Blanchette R.A."/>
            <person name="Henrissat B."/>
            <person name="Martin F."/>
            <person name="Cullen D."/>
            <person name="Hibbett D.S."/>
            <person name="Grigoriev I.V."/>
        </authorList>
    </citation>
    <scope>NUCLEOTIDE SEQUENCE [LARGE SCALE GENOMIC DNA]</scope>
    <source>
        <strain evidence="2">MUCL 33604</strain>
    </source>
</reference>
<sequence>MDVLPAGMQMAPSVVVGEPPSNRVNMDRLSSLSRELDALLPEIFGGLVTPLIEVPESELDSDEHLRALDVALPSLYNISTAASSLTYKMDQFTSQICEAVAELDRRRLAIIRRRGLCRLPNEIMGHILVLAGLPSKDQMEQVRKGVVVDFPRFYWPIRASHINSHFRHIALTTPALWSYLFTPRGPKSSMDMNLVKLYLNRCKAHPLDITVRCPHTPRWRGTCPTYYTELFGLLWPLSSQIRNLTLLTESSTPCEEATLPLAYLFTAEMPLLQSVVFHSLPTSLELDGKALGRPMFAGGAPQLESLTVTMYPFADFSHLTNLRHIDIQLLNQELVGAPMMSRLLALVALPNLAKLSVTIGLLVPTATLALPERDVIQVEKLERLSIISQISGIAISDTMTYLLSHISLGPSLRHLYIATHGTTPQPLIAALLSPRNVLHEVESFHFGGPGATHPLIPEVLKRMSSLRRLSLGGDIDPLTLHEIANGVPHLCGLRFSNIFILDMFDQIRGIVAARRAIAGMLAEIGVLDIRAKETGISSKGNRAEAIELLQILRGLVDDFRTDGWVHFPGDNPWAPSYSSSALITETGN</sequence>
<dbReference type="Proteomes" id="UP000027265">
    <property type="component" value="Unassembled WGS sequence"/>
</dbReference>
<evidence type="ECO:0000313" key="1">
    <source>
        <dbReference type="EMBL" id="KDQ56902.1"/>
    </source>
</evidence>
<dbReference type="OrthoDB" id="3237066at2759"/>
<evidence type="ECO:0000313" key="2">
    <source>
        <dbReference type="Proteomes" id="UP000027265"/>
    </source>
</evidence>
<dbReference type="InterPro" id="IPR032675">
    <property type="entry name" value="LRR_dom_sf"/>
</dbReference>
<gene>
    <name evidence="1" type="ORF">JAAARDRAFT_194846</name>
</gene>
<dbReference type="InParanoid" id="A0A067Q068"/>
<accession>A0A067Q068</accession>
<keyword evidence="2" id="KW-1185">Reference proteome</keyword>